<evidence type="ECO:0000313" key="2">
    <source>
        <dbReference type="Proteomes" id="UP001172386"/>
    </source>
</evidence>
<protein>
    <submittedName>
        <fullName evidence="1">Uncharacterized protein</fullName>
    </submittedName>
</protein>
<proteinExistence type="predicted"/>
<organism evidence="1 2">
    <name type="scientific">Neophaeococcomyces mojaviensis</name>
    <dbReference type="NCBI Taxonomy" id="3383035"/>
    <lineage>
        <taxon>Eukaryota</taxon>
        <taxon>Fungi</taxon>
        <taxon>Dikarya</taxon>
        <taxon>Ascomycota</taxon>
        <taxon>Pezizomycotina</taxon>
        <taxon>Eurotiomycetes</taxon>
        <taxon>Chaetothyriomycetidae</taxon>
        <taxon>Chaetothyriales</taxon>
        <taxon>Chaetothyriales incertae sedis</taxon>
        <taxon>Neophaeococcomyces</taxon>
    </lineage>
</organism>
<dbReference type="Proteomes" id="UP001172386">
    <property type="component" value="Unassembled WGS sequence"/>
</dbReference>
<keyword evidence="2" id="KW-1185">Reference proteome</keyword>
<reference evidence="1" key="1">
    <citation type="submission" date="2022-10" db="EMBL/GenBank/DDBJ databases">
        <title>Culturing micro-colonial fungi from biological soil crusts in the Mojave desert and describing Neophaeococcomyces mojavensis, and introducing the new genera and species Taxawa tesnikishii.</title>
        <authorList>
            <person name="Kurbessoian T."/>
            <person name="Stajich J.E."/>
        </authorList>
    </citation>
    <scope>NUCLEOTIDE SEQUENCE</scope>
    <source>
        <strain evidence="1">JES_112</strain>
    </source>
</reference>
<sequence length="605" mass="66265">MSAPIEAQSLSALTNLFATPPQYPRNPTHQVHEPLVLYIVRVPGSKDVFLSPLKPPTKASISLEAIQSSLYYLHVSTAEDEELKKSIDEQRRSDEESRPSVTIARKPLPTTPLTNHPLPPLPQETHAPNGPQNGEYRPGHVPLRLDTSANGGPHRSLLNGTSALTQPSLYQPAGDYALSPSLHSSQNYGYIGSHAAPAYEGTASGGISPVRKPLPGNHTAARGTYDAFPPGPASLNIARRSRAQFPPVTIIRRDPTSGSQWNIGTITQLEPTFSGSNLHPVCVELTSPGYGRFSRRPETPRPGSAGSDVASIRRAMESATMSPMSASSDGPVTTFLRVVDYRKMRLSEIKRNVYQRTNSSESMSDMKSPKGNMEKSVLAFTSPWQGTCTFVNGIDGKTLKIKHTIASTSSSAEGVTANVAELRFNLPWSLLSNKDSRKHPDAEQDKLPIPKLIESKKENFRRSFQHLREKSRESFQRGKFHSHSKSDADAYDNDVLRNLSNLQTPSVNNLERPHPVVNTPSYSSSLHTDYDGSTSTYPSSFAGNESTEEKERLSLKLGRERAGGGFRGHSAKLGKLIIEDEGLKMCDLVVGAAMGIWWQHYEGKD</sequence>
<gene>
    <name evidence="1" type="ORF">H2198_002962</name>
</gene>
<comment type="caution">
    <text evidence="1">The sequence shown here is derived from an EMBL/GenBank/DDBJ whole genome shotgun (WGS) entry which is preliminary data.</text>
</comment>
<evidence type="ECO:0000313" key="1">
    <source>
        <dbReference type="EMBL" id="KAJ9659714.1"/>
    </source>
</evidence>
<accession>A0ACC3ACN7</accession>
<name>A0ACC3ACN7_9EURO</name>
<dbReference type="EMBL" id="JAPDRQ010000037">
    <property type="protein sequence ID" value="KAJ9659714.1"/>
    <property type="molecule type" value="Genomic_DNA"/>
</dbReference>